<organism evidence="2 3">
    <name type="scientific">Aeromicrobium halocynthiae</name>
    <dbReference type="NCBI Taxonomy" id="560557"/>
    <lineage>
        <taxon>Bacteria</taxon>
        <taxon>Bacillati</taxon>
        <taxon>Actinomycetota</taxon>
        <taxon>Actinomycetes</taxon>
        <taxon>Propionibacteriales</taxon>
        <taxon>Nocardioidaceae</taxon>
        <taxon>Aeromicrobium</taxon>
    </lineage>
</organism>
<keyword evidence="1" id="KW-0812">Transmembrane</keyword>
<evidence type="ECO:0000313" key="2">
    <source>
        <dbReference type="EMBL" id="GAA2076294.1"/>
    </source>
</evidence>
<accession>A0ABN2VY27</accession>
<evidence type="ECO:0000256" key="1">
    <source>
        <dbReference type="SAM" id="Phobius"/>
    </source>
</evidence>
<evidence type="ECO:0000313" key="3">
    <source>
        <dbReference type="Proteomes" id="UP001501480"/>
    </source>
</evidence>
<keyword evidence="3" id="KW-1185">Reference proteome</keyword>
<proteinExistence type="predicted"/>
<name>A0ABN2VY27_9ACTN</name>
<reference evidence="2 3" key="1">
    <citation type="journal article" date="2019" name="Int. J. Syst. Evol. Microbiol.">
        <title>The Global Catalogue of Microorganisms (GCM) 10K type strain sequencing project: providing services to taxonomists for standard genome sequencing and annotation.</title>
        <authorList>
            <consortium name="The Broad Institute Genomics Platform"/>
            <consortium name="The Broad Institute Genome Sequencing Center for Infectious Disease"/>
            <person name="Wu L."/>
            <person name="Ma J."/>
        </authorList>
    </citation>
    <scope>NUCLEOTIDE SEQUENCE [LARGE SCALE GENOMIC DNA]</scope>
    <source>
        <strain evidence="2 3">JCM 15749</strain>
    </source>
</reference>
<comment type="caution">
    <text evidence="2">The sequence shown here is derived from an EMBL/GenBank/DDBJ whole genome shotgun (WGS) entry which is preliminary data.</text>
</comment>
<keyword evidence="1" id="KW-1133">Transmembrane helix</keyword>
<evidence type="ECO:0008006" key="4">
    <source>
        <dbReference type="Google" id="ProtNLM"/>
    </source>
</evidence>
<protein>
    <recommendedName>
        <fullName evidence="4">DUF4190 domain-containing protein</fullName>
    </recommendedName>
</protein>
<dbReference type="EMBL" id="BAAAPY010000004">
    <property type="protein sequence ID" value="GAA2076294.1"/>
    <property type="molecule type" value="Genomic_DNA"/>
</dbReference>
<feature type="transmembrane region" description="Helical" evidence="1">
    <location>
        <begin position="35"/>
        <end position="54"/>
    </location>
</feature>
<dbReference type="RefSeq" id="WP_344326400.1">
    <property type="nucleotide sequence ID" value="NZ_BAAAPY010000004.1"/>
</dbReference>
<sequence>MIVGLVPLLVVVVVGVLLAVGSSRAASGSFARRLMATGALLVAALVVLAVAAVLNPRGQPLEPDAPVLMGVRVDADDLVVWVGARCEDVESLKVTVSVREPSRRVDLRLESDEPTTVEGPLRVRDLQEDPPGSFEVVERWRDQIDLADFDAISVLAPGGGAVASMDEVVEGSVEHPGEFWFGDDLGWMDLGEAARRDGEDFYSLCRTDITYE</sequence>
<keyword evidence="1" id="KW-0472">Membrane</keyword>
<dbReference type="Proteomes" id="UP001501480">
    <property type="component" value="Unassembled WGS sequence"/>
</dbReference>
<gene>
    <name evidence="2" type="ORF">GCM10009821_14410</name>
</gene>